<keyword evidence="2" id="KW-1185">Reference proteome</keyword>
<dbReference type="HOGENOM" id="CLU_2740837_0_0_1"/>
<dbReference type="EMBL" id="JQGA01000238">
    <property type="protein sequence ID" value="KGO76773.1"/>
    <property type="molecule type" value="Genomic_DNA"/>
</dbReference>
<reference evidence="1 2" key="1">
    <citation type="journal article" date="2015" name="Mol. Plant Microbe Interact.">
        <title>Genome, transcriptome, and functional analyses of Penicillium expansum provide new insights into secondary metabolism and pathogenicity.</title>
        <authorList>
            <person name="Ballester A.R."/>
            <person name="Marcet-Houben M."/>
            <person name="Levin E."/>
            <person name="Sela N."/>
            <person name="Selma-Lazaro C."/>
            <person name="Carmona L."/>
            <person name="Wisniewski M."/>
            <person name="Droby S."/>
            <person name="Gonzalez-Candelas L."/>
            <person name="Gabaldon T."/>
        </authorList>
    </citation>
    <scope>NUCLEOTIDE SEQUENCE [LARGE SCALE GENOMIC DNA]</scope>
    <source>
        <strain evidence="1 2">PHI-1</strain>
    </source>
</reference>
<organism evidence="1 2">
    <name type="scientific">Penicillium italicum</name>
    <name type="common">Blue mold</name>
    <dbReference type="NCBI Taxonomy" id="40296"/>
    <lineage>
        <taxon>Eukaryota</taxon>
        <taxon>Fungi</taxon>
        <taxon>Dikarya</taxon>
        <taxon>Ascomycota</taxon>
        <taxon>Pezizomycotina</taxon>
        <taxon>Eurotiomycetes</taxon>
        <taxon>Eurotiomycetidae</taxon>
        <taxon>Eurotiales</taxon>
        <taxon>Aspergillaceae</taxon>
        <taxon>Penicillium</taxon>
    </lineage>
</organism>
<name>A0A0A2LC30_PENIT</name>
<evidence type="ECO:0000313" key="1">
    <source>
        <dbReference type="EMBL" id="KGO76773.1"/>
    </source>
</evidence>
<proteinExistence type="predicted"/>
<comment type="caution">
    <text evidence="1">The sequence shown here is derived from an EMBL/GenBank/DDBJ whole genome shotgun (WGS) entry which is preliminary data.</text>
</comment>
<dbReference type="Proteomes" id="UP000030104">
    <property type="component" value="Unassembled WGS sequence"/>
</dbReference>
<accession>A0A0A2LC30</accession>
<protein>
    <submittedName>
        <fullName evidence="1">Uncharacterized protein</fullName>
    </submittedName>
</protein>
<sequence length="71" mass="8209">MATSKHGPLCKNHQKQSSPCFLYSNITLPLPSCPYTGKDQPHMFQRLRPIGFHPTIVKLLYKETKRRILSK</sequence>
<dbReference type="AlphaFoldDB" id="A0A0A2LC30"/>
<evidence type="ECO:0000313" key="2">
    <source>
        <dbReference type="Proteomes" id="UP000030104"/>
    </source>
</evidence>
<gene>
    <name evidence="1" type="ORF">PITC_089770</name>
</gene>